<keyword evidence="5" id="KW-0479">Metal-binding</keyword>
<dbReference type="EMBL" id="VVIM01000001">
    <property type="protein sequence ID" value="KAB0804891.1"/>
    <property type="molecule type" value="Genomic_DNA"/>
</dbReference>
<name>A0A5N4B5K4_PHOPY</name>
<comment type="caution">
    <text evidence="9">The sequence shown here is derived from an EMBL/GenBank/DDBJ whole genome shotgun (WGS) entry which is preliminary data.</text>
</comment>
<accession>A0A5N4B5K4</accession>
<feature type="domain" description="DDE Tnp4" evidence="8">
    <location>
        <begin position="7"/>
        <end position="77"/>
    </location>
</feature>
<dbReference type="Proteomes" id="UP000327044">
    <property type="component" value="Unassembled WGS sequence"/>
</dbReference>
<evidence type="ECO:0000313" key="10">
    <source>
        <dbReference type="Proteomes" id="UP000327044"/>
    </source>
</evidence>
<evidence type="ECO:0000256" key="3">
    <source>
        <dbReference type="ARBA" id="ARBA00006958"/>
    </source>
</evidence>
<proteinExistence type="inferred from homology"/>
<reference evidence="9 10" key="1">
    <citation type="journal article" date="2018" name="Elife">
        <title>Firefly genomes illuminate parallel origins of bioluminescence in beetles.</title>
        <authorList>
            <person name="Fallon T.R."/>
            <person name="Lower S.E."/>
            <person name="Chang C.H."/>
            <person name="Bessho-Uehara M."/>
            <person name="Martin G.J."/>
            <person name="Bewick A.J."/>
            <person name="Behringer M."/>
            <person name="Debat H.J."/>
            <person name="Wong I."/>
            <person name="Day J.C."/>
            <person name="Suvorov A."/>
            <person name="Silva C.J."/>
            <person name="Stanger-Hall K.F."/>
            <person name="Hall D.W."/>
            <person name="Schmitz R.J."/>
            <person name="Nelson D.R."/>
            <person name="Lewis S.M."/>
            <person name="Shigenobu S."/>
            <person name="Bybee S.M."/>
            <person name="Larracuente A.M."/>
            <person name="Oba Y."/>
            <person name="Weng J.K."/>
        </authorList>
    </citation>
    <scope>NUCLEOTIDE SEQUENCE [LARGE SCALE GENOMIC DNA]</scope>
    <source>
        <strain evidence="9">1611_PpyrPB1</strain>
        <tissue evidence="9">Whole body</tissue>
    </source>
</reference>
<comment type="subcellular location">
    <subcellularLocation>
        <location evidence="2">Nucleus</location>
    </subcellularLocation>
</comment>
<comment type="cofactor">
    <cofactor evidence="1">
        <name>a divalent metal cation</name>
        <dbReference type="ChEBI" id="CHEBI:60240"/>
    </cofactor>
</comment>
<dbReference type="InParanoid" id="A0A5N4B5K4"/>
<evidence type="ECO:0000256" key="1">
    <source>
        <dbReference type="ARBA" id="ARBA00001968"/>
    </source>
</evidence>
<dbReference type="PANTHER" id="PTHR22930">
    <property type="match status" value="1"/>
</dbReference>
<evidence type="ECO:0000256" key="5">
    <source>
        <dbReference type="ARBA" id="ARBA00022723"/>
    </source>
</evidence>
<dbReference type="AlphaFoldDB" id="A0A5N4B5K4"/>
<dbReference type="InterPro" id="IPR045249">
    <property type="entry name" value="HARBI1-like"/>
</dbReference>
<sequence length="185" mass="20917">MKIISPGGEQAEMYRNRKGFFSYNVQAICDARLKIRDVVARWPGSVHDATIFSQSAIKNRLQNNPGALADSVLVADTENLFNESLIRTRNAVERCYGVWKRRFPILALGIRLNLVKVQYVIVATAVLHNMAVDENLLEPSLLNEEENQAIVAVNDIPVQQHPGNRNMQNNITRLNIINSHFAHMQ</sequence>
<dbReference type="PANTHER" id="PTHR22930:SF289">
    <property type="entry name" value="DDE TNP4 DOMAIN-CONTAINING PROTEIN-RELATED"/>
    <property type="match status" value="1"/>
</dbReference>
<protein>
    <recommendedName>
        <fullName evidence="8">DDE Tnp4 domain-containing protein</fullName>
    </recommendedName>
</protein>
<dbReference type="GO" id="GO:0005634">
    <property type="term" value="C:nucleus"/>
    <property type="evidence" value="ECO:0007669"/>
    <property type="project" value="UniProtKB-SubCell"/>
</dbReference>
<dbReference type="GO" id="GO:0046872">
    <property type="term" value="F:metal ion binding"/>
    <property type="evidence" value="ECO:0007669"/>
    <property type="project" value="UniProtKB-KW"/>
</dbReference>
<keyword evidence="6" id="KW-0378">Hydrolase</keyword>
<dbReference type="GO" id="GO:0004518">
    <property type="term" value="F:nuclease activity"/>
    <property type="evidence" value="ECO:0007669"/>
    <property type="project" value="UniProtKB-KW"/>
</dbReference>
<evidence type="ECO:0000256" key="7">
    <source>
        <dbReference type="ARBA" id="ARBA00023242"/>
    </source>
</evidence>
<keyword evidence="4" id="KW-0540">Nuclease</keyword>
<evidence type="ECO:0000259" key="8">
    <source>
        <dbReference type="Pfam" id="PF13359"/>
    </source>
</evidence>
<evidence type="ECO:0000313" key="9">
    <source>
        <dbReference type="EMBL" id="KAB0804891.1"/>
    </source>
</evidence>
<dbReference type="InterPro" id="IPR027806">
    <property type="entry name" value="HARBI1_dom"/>
</dbReference>
<evidence type="ECO:0000256" key="4">
    <source>
        <dbReference type="ARBA" id="ARBA00022722"/>
    </source>
</evidence>
<gene>
    <name evidence="9" type="ORF">PPYR_01861</name>
</gene>
<evidence type="ECO:0000256" key="6">
    <source>
        <dbReference type="ARBA" id="ARBA00022801"/>
    </source>
</evidence>
<evidence type="ECO:0000256" key="2">
    <source>
        <dbReference type="ARBA" id="ARBA00004123"/>
    </source>
</evidence>
<comment type="similarity">
    <text evidence="3">Belongs to the HARBI1 family.</text>
</comment>
<keyword evidence="7" id="KW-0539">Nucleus</keyword>
<organism evidence="9 10">
    <name type="scientific">Photinus pyralis</name>
    <name type="common">Common eastern firefly</name>
    <name type="synonym">Lampyris pyralis</name>
    <dbReference type="NCBI Taxonomy" id="7054"/>
    <lineage>
        <taxon>Eukaryota</taxon>
        <taxon>Metazoa</taxon>
        <taxon>Ecdysozoa</taxon>
        <taxon>Arthropoda</taxon>
        <taxon>Hexapoda</taxon>
        <taxon>Insecta</taxon>
        <taxon>Pterygota</taxon>
        <taxon>Neoptera</taxon>
        <taxon>Endopterygota</taxon>
        <taxon>Coleoptera</taxon>
        <taxon>Polyphaga</taxon>
        <taxon>Elateriformia</taxon>
        <taxon>Elateroidea</taxon>
        <taxon>Lampyridae</taxon>
        <taxon>Lampyrinae</taxon>
        <taxon>Photinus</taxon>
    </lineage>
</organism>
<keyword evidence="10" id="KW-1185">Reference proteome</keyword>
<dbReference type="GO" id="GO:0016787">
    <property type="term" value="F:hydrolase activity"/>
    <property type="evidence" value="ECO:0007669"/>
    <property type="project" value="UniProtKB-KW"/>
</dbReference>
<dbReference type="Pfam" id="PF13359">
    <property type="entry name" value="DDE_Tnp_4"/>
    <property type="match status" value="1"/>
</dbReference>